<dbReference type="STRING" id="407022.SAMN05661044_02518"/>
<evidence type="ECO:0000313" key="1">
    <source>
        <dbReference type="EMBL" id="SEL44786.1"/>
    </source>
</evidence>
<dbReference type="SUPFAM" id="SSF52218">
    <property type="entry name" value="Flavoproteins"/>
    <property type="match status" value="1"/>
</dbReference>
<dbReference type="InterPro" id="IPR029039">
    <property type="entry name" value="Flavoprotein-like_sf"/>
</dbReference>
<dbReference type="GO" id="GO:0010181">
    <property type="term" value="F:FMN binding"/>
    <property type="evidence" value="ECO:0007669"/>
    <property type="project" value="InterPro"/>
</dbReference>
<dbReference type="AlphaFoldDB" id="A0A1H7QA81"/>
<evidence type="ECO:0000313" key="2">
    <source>
        <dbReference type="Proteomes" id="UP000199421"/>
    </source>
</evidence>
<sequence>MQDWIYYDSKTGNVARFADKLEIATGWCIRRISEDMSIANPGHLITFTTGKGEIPSSTDKFMQHNHELIKTVSASGNRNWGQNFGKAADTIANLYQLPLLFKFELSGSMSDVRQFINKINEYHEYHSNEKSLHCEEVDIAQ</sequence>
<dbReference type="Gene3D" id="3.40.50.360">
    <property type="match status" value="1"/>
</dbReference>
<reference evidence="2" key="1">
    <citation type="submission" date="2016-10" db="EMBL/GenBank/DDBJ databases">
        <authorList>
            <person name="Varghese N."/>
            <person name="Submissions S."/>
        </authorList>
    </citation>
    <scope>NUCLEOTIDE SEQUENCE [LARGE SCALE GENOMIC DNA]</scope>
    <source>
        <strain evidence="2">DSM 18733</strain>
    </source>
</reference>
<dbReference type="PANTHER" id="PTHR37297:SF1">
    <property type="entry name" value="PROTEIN NRDI"/>
    <property type="match status" value="1"/>
</dbReference>
<keyword evidence="2" id="KW-1185">Reference proteome</keyword>
<dbReference type="RefSeq" id="WP_093324649.1">
    <property type="nucleotide sequence ID" value="NZ_FOAF01000002.1"/>
</dbReference>
<dbReference type="InterPro" id="IPR004465">
    <property type="entry name" value="RNR_NrdI"/>
</dbReference>
<protein>
    <submittedName>
        <fullName evidence="1">Protein involved in ribonucleotide reduction</fullName>
    </submittedName>
</protein>
<dbReference type="OrthoDB" id="350535at2"/>
<dbReference type="EMBL" id="FOAF01000002">
    <property type="protein sequence ID" value="SEL44786.1"/>
    <property type="molecule type" value="Genomic_DNA"/>
</dbReference>
<accession>A0A1H7QA81</accession>
<dbReference type="Proteomes" id="UP000199421">
    <property type="component" value="Unassembled WGS sequence"/>
</dbReference>
<dbReference type="PANTHER" id="PTHR37297">
    <property type="entry name" value="PROTEIN NRDI"/>
    <property type="match status" value="1"/>
</dbReference>
<organism evidence="1 2">
    <name type="scientific">Olivibacter domesticus</name>
    <name type="common">Pseudosphingobacterium domesticum</name>
    <dbReference type="NCBI Taxonomy" id="407022"/>
    <lineage>
        <taxon>Bacteria</taxon>
        <taxon>Pseudomonadati</taxon>
        <taxon>Bacteroidota</taxon>
        <taxon>Sphingobacteriia</taxon>
        <taxon>Sphingobacteriales</taxon>
        <taxon>Sphingobacteriaceae</taxon>
        <taxon>Olivibacter</taxon>
    </lineage>
</organism>
<gene>
    <name evidence="1" type="ORF">SAMN05661044_02518</name>
</gene>
<proteinExistence type="predicted"/>
<dbReference type="PIRSF" id="PIRSF005087">
    <property type="entry name" value="NrdI"/>
    <property type="match status" value="1"/>
</dbReference>
<dbReference type="NCBIfam" id="TIGR00333">
    <property type="entry name" value="nrdI"/>
    <property type="match status" value="1"/>
</dbReference>
<dbReference type="Pfam" id="PF07972">
    <property type="entry name" value="Flavodoxin_NdrI"/>
    <property type="match status" value="1"/>
</dbReference>
<name>A0A1H7QA81_OLID1</name>